<dbReference type="SFLD" id="SFLDG01067">
    <property type="entry name" value="SPASM/twitch_domain_containing"/>
    <property type="match status" value="1"/>
</dbReference>
<dbReference type="PANTHER" id="PTHR43728">
    <property type="entry name" value="SLR0304 PROTEIN"/>
    <property type="match status" value="1"/>
</dbReference>
<keyword evidence="2" id="KW-0949">S-adenosyl-L-methionine</keyword>
<dbReference type="InterPro" id="IPR013785">
    <property type="entry name" value="Aldolase_TIM"/>
</dbReference>
<dbReference type="AlphaFoldDB" id="A0AA51N719"/>
<evidence type="ECO:0000256" key="3">
    <source>
        <dbReference type="ARBA" id="ARBA00022723"/>
    </source>
</evidence>
<dbReference type="EMBL" id="CP129970">
    <property type="protein sequence ID" value="WMN07198.1"/>
    <property type="molecule type" value="Genomic_DNA"/>
</dbReference>
<evidence type="ECO:0000313" key="8">
    <source>
        <dbReference type="EMBL" id="WMN07198.1"/>
    </source>
</evidence>
<dbReference type="Proteomes" id="UP001244443">
    <property type="component" value="Chromosome"/>
</dbReference>
<name>A0AA51N719_9BACT</name>
<keyword evidence="5" id="KW-0411">Iron-sulfur</keyword>
<dbReference type="SUPFAM" id="SSF102114">
    <property type="entry name" value="Radical SAM enzymes"/>
    <property type="match status" value="1"/>
</dbReference>
<keyword evidence="3" id="KW-0479">Metal-binding</keyword>
<evidence type="ECO:0000256" key="1">
    <source>
        <dbReference type="ARBA" id="ARBA00001966"/>
    </source>
</evidence>
<reference evidence="8" key="1">
    <citation type="submission" date="2023-08" db="EMBL/GenBank/DDBJ databases">
        <title>Comparative genomics and taxonomic characterization of three novel marine species of genus Marivirga.</title>
        <authorList>
            <person name="Muhammad N."/>
            <person name="Kim S.-G."/>
        </authorList>
    </citation>
    <scope>NUCLEOTIDE SEQUENCE [LARGE SCALE GENOMIC DNA]</scope>
    <source>
        <strain evidence="8">ABR2-2</strain>
    </source>
</reference>
<dbReference type="InterPro" id="IPR026351">
    <property type="entry name" value="rSAM_ArsS-like"/>
</dbReference>
<proteinExistence type="predicted"/>
<dbReference type="RefSeq" id="WP_308357275.1">
    <property type="nucleotide sequence ID" value="NZ_CP129970.2"/>
</dbReference>
<evidence type="ECO:0000256" key="5">
    <source>
        <dbReference type="ARBA" id="ARBA00023014"/>
    </source>
</evidence>
<dbReference type="GO" id="GO:0003824">
    <property type="term" value="F:catalytic activity"/>
    <property type="evidence" value="ECO:0007669"/>
    <property type="project" value="InterPro"/>
</dbReference>
<dbReference type="GO" id="GO:0046872">
    <property type="term" value="F:metal ion binding"/>
    <property type="evidence" value="ECO:0007669"/>
    <property type="project" value="UniProtKB-KW"/>
</dbReference>
<dbReference type="SFLD" id="SFLDS00029">
    <property type="entry name" value="Radical_SAM"/>
    <property type="match status" value="1"/>
</dbReference>
<organism evidence="8 9">
    <name type="scientific">Marivirga arenosa</name>
    <dbReference type="NCBI Taxonomy" id="3059076"/>
    <lineage>
        <taxon>Bacteria</taxon>
        <taxon>Pseudomonadati</taxon>
        <taxon>Bacteroidota</taxon>
        <taxon>Cytophagia</taxon>
        <taxon>Cytophagales</taxon>
        <taxon>Marivirgaceae</taxon>
        <taxon>Marivirga</taxon>
    </lineage>
</organism>
<feature type="domain" description="Radical SAM core" evidence="6">
    <location>
        <begin position="58"/>
        <end position="204"/>
    </location>
</feature>
<dbReference type="InterPro" id="IPR058240">
    <property type="entry name" value="rSAM_sf"/>
</dbReference>
<dbReference type="CDD" id="cd01335">
    <property type="entry name" value="Radical_SAM"/>
    <property type="match status" value="1"/>
</dbReference>
<evidence type="ECO:0000256" key="4">
    <source>
        <dbReference type="ARBA" id="ARBA00023004"/>
    </source>
</evidence>
<protein>
    <submittedName>
        <fullName evidence="8">Arsenosugar biosynthesis radical SAM protein ArsS</fullName>
    </submittedName>
</protein>
<evidence type="ECO:0000259" key="6">
    <source>
        <dbReference type="Pfam" id="PF04055"/>
    </source>
</evidence>
<dbReference type="Gene3D" id="3.20.20.70">
    <property type="entry name" value="Aldolase class I"/>
    <property type="match status" value="1"/>
</dbReference>
<gene>
    <name evidence="8" type="primary">arsS</name>
    <name evidence="8" type="ORF">QYS48_13760</name>
</gene>
<keyword evidence="4" id="KW-0408">Iron</keyword>
<dbReference type="Pfam" id="PF12345">
    <property type="entry name" value="DUF3641"/>
    <property type="match status" value="1"/>
</dbReference>
<evidence type="ECO:0000259" key="7">
    <source>
        <dbReference type="Pfam" id="PF12345"/>
    </source>
</evidence>
<evidence type="ECO:0000256" key="2">
    <source>
        <dbReference type="ARBA" id="ARBA00022691"/>
    </source>
</evidence>
<sequence>MTLATLKRRQHLLSYAKKQLDFLNQPKENGEYFTSFESKLNETGLDPLKPTKIDIFQVNVGYMCNLTCGHCHVDAGPDRKEIMTRETMQQCIDAIKDTDISTVDLTGGAPEMNPDFRWFVEELSKINKKVIVRSNLTIFLANPKYNDLPEFFAKHKVEVVCSMPHFTRLRTDSQRGDGVFDKSIKALQMLNEVGYGKEGTGLMLHLVHNPSGAFMPGSQESLQKEFKKKLFDAFGIIFNELYAITNLPISRYLDYLINSGNYEQYMQKLIDSYNPMAAANVMCRNTISISWDGYLYDCDFNQMLEMKLKDENLQHISEFDLNKLESREILVNQHCFGCTAGSGSSCGGATS</sequence>
<feature type="domain" description="Arsenosugar biosynthesis radical SAM protein ArsS-like C-terminal" evidence="7">
    <location>
        <begin position="215"/>
        <end position="349"/>
    </location>
</feature>
<dbReference type="NCBIfam" id="TIGR04167">
    <property type="entry name" value="rSAM_SeCys"/>
    <property type="match status" value="1"/>
</dbReference>
<dbReference type="Pfam" id="PF04055">
    <property type="entry name" value="Radical_SAM"/>
    <property type="match status" value="1"/>
</dbReference>
<comment type="cofactor">
    <cofactor evidence="1">
        <name>[4Fe-4S] cluster</name>
        <dbReference type="ChEBI" id="CHEBI:49883"/>
    </cofactor>
</comment>
<dbReference type="InterPro" id="IPR007197">
    <property type="entry name" value="rSAM"/>
</dbReference>
<dbReference type="PANTHER" id="PTHR43728:SF1">
    <property type="entry name" value="FE-S OXIDOREDUCTASE"/>
    <property type="match status" value="1"/>
</dbReference>
<evidence type="ECO:0000313" key="9">
    <source>
        <dbReference type="Proteomes" id="UP001244443"/>
    </source>
</evidence>
<dbReference type="InterPro" id="IPR024521">
    <property type="entry name" value="ArsS-like_C"/>
</dbReference>
<accession>A0AA51N719</accession>
<keyword evidence="9" id="KW-1185">Reference proteome</keyword>
<dbReference type="GO" id="GO:0051536">
    <property type="term" value="F:iron-sulfur cluster binding"/>
    <property type="evidence" value="ECO:0007669"/>
    <property type="project" value="UniProtKB-KW"/>
</dbReference>